<gene>
    <name evidence="1" type="ORF">GCK72_018759</name>
</gene>
<comment type="caution">
    <text evidence="1">The sequence shown here is derived from an EMBL/GenBank/DDBJ whole genome shotgun (WGS) entry which is preliminary data.</text>
</comment>
<dbReference type="CTD" id="78776714"/>
<organism evidence="1 2">
    <name type="scientific">Caenorhabditis remanei</name>
    <name type="common">Caenorhabditis vulgaris</name>
    <dbReference type="NCBI Taxonomy" id="31234"/>
    <lineage>
        <taxon>Eukaryota</taxon>
        <taxon>Metazoa</taxon>
        <taxon>Ecdysozoa</taxon>
        <taxon>Nematoda</taxon>
        <taxon>Chromadorea</taxon>
        <taxon>Rhabditida</taxon>
        <taxon>Rhabditina</taxon>
        <taxon>Rhabditomorpha</taxon>
        <taxon>Rhabditoidea</taxon>
        <taxon>Rhabditidae</taxon>
        <taxon>Peloderinae</taxon>
        <taxon>Caenorhabditis</taxon>
    </lineage>
</organism>
<dbReference type="RefSeq" id="XP_053581641.1">
    <property type="nucleotide sequence ID" value="XM_053732728.1"/>
</dbReference>
<proteinExistence type="predicted"/>
<dbReference type="GeneID" id="78776714"/>
<accession>A0A6A5GC73</accession>
<protein>
    <submittedName>
        <fullName evidence="1">Uncharacterized protein</fullName>
    </submittedName>
</protein>
<name>A0A6A5GC73_CAERE</name>
<reference evidence="1 2" key="1">
    <citation type="submission" date="2019-12" db="EMBL/GenBank/DDBJ databases">
        <title>Chromosome-level assembly of the Caenorhabditis remanei genome.</title>
        <authorList>
            <person name="Teterina A.A."/>
            <person name="Willis J.H."/>
            <person name="Phillips P.C."/>
        </authorList>
    </citation>
    <scope>NUCLEOTIDE SEQUENCE [LARGE SCALE GENOMIC DNA]</scope>
    <source>
        <strain evidence="1 2">PX506</strain>
        <tissue evidence="1">Whole organism</tissue>
    </source>
</reference>
<evidence type="ECO:0000313" key="2">
    <source>
        <dbReference type="Proteomes" id="UP000483820"/>
    </source>
</evidence>
<evidence type="ECO:0000313" key="1">
    <source>
        <dbReference type="EMBL" id="KAF1752205.1"/>
    </source>
</evidence>
<dbReference type="EMBL" id="WUAV01000005">
    <property type="protein sequence ID" value="KAF1752205.1"/>
    <property type="molecule type" value="Genomic_DNA"/>
</dbReference>
<dbReference type="AlphaFoldDB" id="A0A6A5GC73"/>
<sequence length="616" mass="69500">MFLLGAELISKFRSVHDSLLSLVITDLGITQCLVNLRLQMLKISLDLSLGCQKNQLEFCLSTSSLRLLIDDCEIFFFLLENLGTAFSKIGMITDLIQRSLFLFHLKLKLSDGILKLFHSSAALSFQGDLHTLDGSAMVLSCILKFFFLFLKSLLNFTSDLRNFNLSTHNFGFFCFKSTFSLIESLLQLFLLDFESSAQLLKVVNRFSSFSKLISNILQFLSQSLVLTFDCFSLFSRFLKLVTETEGFSGSSTSFSLALFNFSNESLTLTTPFFENLIESFLFLFQRAGNRVGSISINLSIFQIMSQSLLVLLQCSNLLIGILELFLHFLNLVSQLSSCFFQLLGSRNTFSLELGSPLLDFRVGLAQLSLDIRLSILFFFKGFTKLLTFQLIVGHLGMKGLSLASFLIKSSLQLLHLIVLLLLDSVQCRQLRLSIFKLSVQILIFRVCLILAHRQFLDKSGLFIALQCDISELSLELLGHTLASLTLFSLNISRLLEFIDFSLLIILLTLKFSTHFLDSVKLIRELSDGVIVFLAESSHAGFSIDCSIFQILTKFGQFGFSVTSHREVEILEIMSLLSLGSGLSFIFKFLFELLNSGQQFLDLSLKFSNKRLFIFQS</sequence>
<dbReference type="KEGG" id="crq:GCK72_018759"/>
<dbReference type="Proteomes" id="UP000483820">
    <property type="component" value="Chromosome V"/>
</dbReference>